<dbReference type="InterPro" id="IPR018702">
    <property type="entry name" value="DUF2207"/>
</dbReference>
<keyword evidence="1" id="KW-1133">Transmembrane helix</keyword>
<proteinExistence type="predicted"/>
<accession>G7H231</accession>
<feature type="domain" description="Predicted membrane protein YciQ-like C-terminal" evidence="3">
    <location>
        <begin position="306"/>
        <end position="526"/>
    </location>
</feature>
<dbReference type="STRING" id="1073574.GOARA_048_01080"/>
<feature type="transmembrane region" description="Helical" evidence="1">
    <location>
        <begin position="259"/>
        <end position="281"/>
    </location>
</feature>
<reference evidence="4 5" key="1">
    <citation type="submission" date="2011-11" db="EMBL/GenBank/DDBJ databases">
        <title>Whole genome shotgun sequence of Gordonia araii NBRC 100433.</title>
        <authorList>
            <person name="Yoshida Y."/>
            <person name="Hosoyama A."/>
            <person name="Tsuchikane K."/>
            <person name="Katsumata H."/>
            <person name="Yamazaki S."/>
            <person name="Fujita N."/>
        </authorList>
    </citation>
    <scope>NUCLEOTIDE SEQUENCE [LARGE SCALE GENOMIC DNA]</scope>
    <source>
        <strain evidence="4 5">NBRC 100433</strain>
    </source>
</reference>
<keyword evidence="1" id="KW-0812">Transmembrane</keyword>
<protein>
    <recommendedName>
        <fullName evidence="6">DUF2207 domain-containing protein</fullName>
    </recommendedName>
</protein>
<dbReference type="EMBL" id="BAEE01000048">
    <property type="protein sequence ID" value="GAB09906.1"/>
    <property type="molecule type" value="Genomic_DNA"/>
</dbReference>
<organism evidence="4 5">
    <name type="scientific">Gordonia araii NBRC 100433</name>
    <dbReference type="NCBI Taxonomy" id="1073574"/>
    <lineage>
        <taxon>Bacteria</taxon>
        <taxon>Bacillati</taxon>
        <taxon>Actinomycetota</taxon>
        <taxon>Actinomycetes</taxon>
        <taxon>Mycobacteriales</taxon>
        <taxon>Gordoniaceae</taxon>
        <taxon>Gordonia</taxon>
    </lineage>
</organism>
<evidence type="ECO:0000313" key="5">
    <source>
        <dbReference type="Proteomes" id="UP000035088"/>
    </source>
</evidence>
<feature type="transmembrane region" description="Helical" evidence="1">
    <location>
        <begin position="426"/>
        <end position="443"/>
    </location>
</feature>
<dbReference type="RefSeq" id="WP_007321981.1">
    <property type="nucleotide sequence ID" value="NZ_BAEE01000048.1"/>
</dbReference>
<sequence length="606" mass="64983">MRRVFLSFLVALLTAIGLLLPVPLGLTGDDGSGSTDPVRISNYEAVYTVDDKGTLHAEEKLTTEFPFGRHGIFRYFDVADSSNPRVRYMPKDLRVTMDGHPEPFTTQWERGKRFHVAKIGSADRYVDSGTHVYTLTYTINGVLEPANSRPGDGEVTSSWGDREKARFRWRVVSDGWSMPIEASKVTVRLPAKTTNYSCATSNNDPCTDRAADPQTIEVTTGRLGSHNGVAVLADLDMAPPKRTTVPWSVRLDPVLGRSLPLVILILLVSAIGLGIGLFWTWRSREEIPLLPVMFEPPTDPRTNTTLSPVQTYYVTRETSPVKGLTATLLFLAEQKLVHIVREDNGDFTVVSDADAQRWSQADPVSQAVGRKLGITDTGRTFKADGSVDAGEKLQGAQSSVTEAVKIWGVQSGAITRSAFETIGRTLVGLGLILCGVLFLFKLYPFSLVVLPLAAFVIGGIGLMLPGVGTRRTLLGRDIWSRAGGFERLLSTPSNKERLDFSARKDLYTSFIPYAVAFGAAAAWANKYRMAMGTEPPTPSWIVTPHGAPVSAMLLSGPGGIDSFESSLSSSISAYTASQASSSSSGGGFSGGGFSGGGGGGGGGGSW</sequence>
<keyword evidence="5" id="KW-1185">Reference proteome</keyword>
<gene>
    <name evidence="4" type="ORF">GOARA_048_01080</name>
</gene>
<dbReference type="Pfam" id="PF20990">
    <property type="entry name" value="DUF2207_C"/>
    <property type="match status" value="1"/>
</dbReference>
<evidence type="ECO:0000259" key="2">
    <source>
        <dbReference type="Pfam" id="PF09972"/>
    </source>
</evidence>
<feature type="transmembrane region" description="Helical" evidence="1">
    <location>
        <begin position="506"/>
        <end position="524"/>
    </location>
</feature>
<dbReference type="InterPro" id="IPR048389">
    <property type="entry name" value="YciQ-like_C"/>
</dbReference>
<keyword evidence="1" id="KW-0472">Membrane</keyword>
<evidence type="ECO:0000259" key="3">
    <source>
        <dbReference type="Pfam" id="PF20990"/>
    </source>
</evidence>
<evidence type="ECO:0000256" key="1">
    <source>
        <dbReference type="SAM" id="Phobius"/>
    </source>
</evidence>
<dbReference type="OrthoDB" id="143710at2"/>
<evidence type="ECO:0000313" key="4">
    <source>
        <dbReference type="EMBL" id="GAB09906.1"/>
    </source>
</evidence>
<dbReference type="AlphaFoldDB" id="G7H231"/>
<dbReference type="Proteomes" id="UP000035088">
    <property type="component" value="Unassembled WGS sequence"/>
</dbReference>
<comment type="caution">
    <text evidence="4">The sequence shown here is derived from an EMBL/GenBank/DDBJ whole genome shotgun (WGS) entry which is preliminary data.</text>
</comment>
<feature type="transmembrane region" description="Helical" evidence="1">
    <location>
        <begin position="449"/>
        <end position="467"/>
    </location>
</feature>
<dbReference type="Pfam" id="PF09972">
    <property type="entry name" value="DUF2207"/>
    <property type="match status" value="1"/>
</dbReference>
<feature type="domain" description="DUF2207" evidence="2">
    <location>
        <begin position="39"/>
        <end position="232"/>
    </location>
</feature>
<name>G7H231_9ACTN</name>
<evidence type="ECO:0008006" key="6">
    <source>
        <dbReference type="Google" id="ProtNLM"/>
    </source>
</evidence>